<organism evidence="3">
    <name type="scientific">Darwinula stevensoni</name>
    <dbReference type="NCBI Taxonomy" id="69355"/>
    <lineage>
        <taxon>Eukaryota</taxon>
        <taxon>Metazoa</taxon>
        <taxon>Ecdysozoa</taxon>
        <taxon>Arthropoda</taxon>
        <taxon>Crustacea</taxon>
        <taxon>Oligostraca</taxon>
        <taxon>Ostracoda</taxon>
        <taxon>Podocopa</taxon>
        <taxon>Podocopida</taxon>
        <taxon>Darwinulocopina</taxon>
        <taxon>Darwinuloidea</taxon>
        <taxon>Darwinulidae</taxon>
        <taxon>Darwinula</taxon>
    </lineage>
</organism>
<evidence type="ECO:0000313" key="3">
    <source>
        <dbReference type="EMBL" id="CAD7246839.1"/>
    </source>
</evidence>
<dbReference type="Gene3D" id="3.90.660.10">
    <property type="match status" value="1"/>
</dbReference>
<dbReference type="Proteomes" id="UP000677054">
    <property type="component" value="Unassembled WGS sequence"/>
</dbReference>
<dbReference type="PANTHER" id="PTHR10742:SF416">
    <property type="entry name" value="SPERMINE OXIDASE"/>
    <property type="match status" value="1"/>
</dbReference>
<dbReference type="PANTHER" id="PTHR10742">
    <property type="entry name" value="FLAVIN MONOAMINE OXIDASE"/>
    <property type="match status" value="1"/>
</dbReference>
<evidence type="ECO:0000313" key="4">
    <source>
        <dbReference type="Proteomes" id="UP000677054"/>
    </source>
</evidence>
<dbReference type="Gene3D" id="3.50.50.60">
    <property type="entry name" value="FAD/NAD(P)-binding domain"/>
    <property type="match status" value="1"/>
</dbReference>
<feature type="signal peptide" evidence="1">
    <location>
        <begin position="1"/>
        <end position="17"/>
    </location>
</feature>
<reference evidence="3" key="1">
    <citation type="submission" date="2020-11" db="EMBL/GenBank/DDBJ databases">
        <authorList>
            <person name="Tran Van P."/>
        </authorList>
    </citation>
    <scope>NUCLEOTIDE SEQUENCE</scope>
</reference>
<proteinExistence type="predicted"/>
<dbReference type="EMBL" id="LR900771">
    <property type="protein sequence ID" value="CAD7246839.1"/>
    <property type="molecule type" value="Genomic_DNA"/>
</dbReference>
<dbReference type="PRINTS" id="PR00419">
    <property type="entry name" value="ADXRDTASE"/>
</dbReference>
<dbReference type="InterPro" id="IPR050281">
    <property type="entry name" value="Flavin_monoamine_oxidase"/>
</dbReference>
<evidence type="ECO:0000256" key="1">
    <source>
        <dbReference type="SAM" id="SignalP"/>
    </source>
</evidence>
<keyword evidence="4" id="KW-1185">Reference proteome</keyword>
<dbReference type="InterPro" id="IPR036188">
    <property type="entry name" value="FAD/NAD-bd_sf"/>
</dbReference>
<dbReference type="Pfam" id="PF01593">
    <property type="entry name" value="Amino_oxidase"/>
    <property type="match status" value="1"/>
</dbReference>
<evidence type="ECO:0000259" key="2">
    <source>
        <dbReference type="Pfam" id="PF01593"/>
    </source>
</evidence>
<name>A0A7R8XBY5_9CRUS</name>
<gene>
    <name evidence="3" type="ORF">DSTB1V02_LOCUS6682</name>
</gene>
<dbReference type="InterPro" id="IPR002937">
    <property type="entry name" value="Amino_oxidase"/>
</dbReference>
<dbReference type="EMBL" id="CAJPEV010001254">
    <property type="protein sequence ID" value="CAG0891656.1"/>
    <property type="molecule type" value="Genomic_DNA"/>
</dbReference>
<dbReference type="OrthoDB" id="2019015at2759"/>
<sequence length="500" mass="56114">MHLLLVTWWDMAGMLHALDARAQGKKRPRVVVVGAGLAGLAAAHYLHKNGFSETLVLEANDRIGGRVRSVKFGSSLVELGANWIHGGCLANPIYQLARILDIMENPPEKKREAWNPPTFFTPHGFAIDHDLAKKAGNIFVEKERQMHALYVDGPDQDSNVTAEEYLDYILEEEIAREFPKSQRDDAHRIMNAMKNYLAFHMGDDLKKHSAQLYGTYKEMPGAECVAVPDGLSRIPEYLRSLIPGNKLRLSTEVCEVAWSERPLKVHCASGEVIEADHVIVTVSLGILKSRPDLFFPRLPESKTEAISRIGFGRVDKIFLEFERPFWVAGEGHIRLGWPDSDFRSRTGKEWNKYIYSFDEVTNNPNVLVGWLSADGAEMMEKDDLKTIKMICTETLRKFTGNPLLDPPKNVLASKWASDPCIRGAYSYQPMRKAEGPSDMFTLSQPVPGNIDPRILFAGEATHPDYFSTMHGAFMSGLREAQRIMDFYAMTGVNGIAVDDT</sequence>
<feature type="chain" id="PRO_5036402481" description="Amine oxidase domain-containing protein" evidence="1">
    <location>
        <begin position="18"/>
        <end position="500"/>
    </location>
</feature>
<dbReference type="GO" id="GO:0046592">
    <property type="term" value="F:polyamine oxidase activity"/>
    <property type="evidence" value="ECO:0007669"/>
    <property type="project" value="TreeGrafter"/>
</dbReference>
<accession>A0A7R8XBY5</accession>
<dbReference type="AlphaFoldDB" id="A0A7R8XBY5"/>
<keyword evidence="1" id="KW-0732">Signal</keyword>
<dbReference type="SUPFAM" id="SSF51905">
    <property type="entry name" value="FAD/NAD(P)-binding domain"/>
    <property type="match status" value="1"/>
</dbReference>
<feature type="domain" description="Amine oxidase" evidence="2">
    <location>
        <begin position="37"/>
        <end position="484"/>
    </location>
</feature>
<dbReference type="SUPFAM" id="SSF54373">
    <property type="entry name" value="FAD-linked reductases, C-terminal domain"/>
    <property type="match status" value="1"/>
</dbReference>
<protein>
    <recommendedName>
        <fullName evidence="2">Amine oxidase domain-containing protein</fullName>
    </recommendedName>
</protein>